<evidence type="ECO:0000313" key="1">
    <source>
        <dbReference type="EMBL" id="QEZ48956.1"/>
    </source>
</evidence>
<accession>A0A5P3VRI0</accession>
<dbReference type="AlphaFoldDB" id="A0A5P3VRI0"/>
<name>A0A5P3VRI0_9BURK</name>
<gene>
    <name evidence="1" type="ORF">D2917_32360</name>
</gene>
<dbReference type="RefSeq" id="WP_151073190.1">
    <property type="nucleotide sequence ID" value="NZ_CP032520.1"/>
</dbReference>
<reference evidence="1 2" key="1">
    <citation type="submission" date="2018-09" db="EMBL/GenBank/DDBJ databases">
        <title>Complete genome sequence of Cupriavidus oxalaticus T2, a bacterium capable of phenol tolerance and degradation.</title>
        <authorList>
            <person name="Yan J."/>
        </authorList>
    </citation>
    <scope>NUCLEOTIDE SEQUENCE [LARGE SCALE GENOMIC DNA]</scope>
    <source>
        <strain evidence="1 2">T2</strain>
        <plasmid evidence="1 2">unnamed1</plasmid>
    </source>
</reference>
<organism evidence="1 2">
    <name type="scientific">Cupriavidus oxalaticus</name>
    <dbReference type="NCBI Taxonomy" id="96344"/>
    <lineage>
        <taxon>Bacteria</taxon>
        <taxon>Pseudomonadati</taxon>
        <taxon>Pseudomonadota</taxon>
        <taxon>Betaproteobacteria</taxon>
        <taxon>Burkholderiales</taxon>
        <taxon>Burkholderiaceae</taxon>
        <taxon>Cupriavidus</taxon>
    </lineage>
</organism>
<dbReference type="Proteomes" id="UP000325743">
    <property type="component" value="Plasmid unnamed1"/>
</dbReference>
<keyword evidence="1" id="KW-0614">Plasmid</keyword>
<sequence>MAMLDAFGWTLAMMRGAIMPPACVPGLTGKVYTVPVNSPDPIPRVRAKRAMVAHADTPPPATVGHVTGEAAGGFMLLMPFPLDARLARFRCLCCGHEMLLSRRRVKDGMARCPSCLLAEAKAGRSRT</sequence>
<dbReference type="EMBL" id="CP032520">
    <property type="protein sequence ID" value="QEZ48956.1"/>
    <property type="molecule type" value="Genomic_DNA"/>
</dbReference>
<evidence type="ECO:0000313" key="2">
    <source>
        <dbReference type="Proteomes" id="UP000325743"/>
    </source>
</evidence>
<proteinExistence type="predicted"/>
<geneLocation type="plasmid" evidence="1">
    <name>unnamed1</name>
</geneLocation>
<protein>
    <submittedName>
        <fullName evidence="1">Uncharacterized protein</fullName>
    </submittedName>
</protein>